<keyword evidence="3" id="KW-1185">Reference proteome</keyword>
<accession>A0ABN0N0R6</accession>
<proteinExistence type="predicted"/>
<reference evidence="2 3" key="1">
    <citation type="submission" date="2013-07" db="EMBL/GenBank/DDBJ databases">
        <title>Isolation of a new Chlamydia species from the feral Sacred Ibis (Threskiornis aethiopicus): Chlamydia ibidis.</title>
        <authorList>
            <person name="Vorimore F."/>
            <person name="Hsia R.-C."/>
            <person name="Huot-Creasy H."/>
            <person name="Bastian S."/>
            <person name="Deruyter L."/>
            <person name="Passet A."/>
            <person name="Sachse K."/>
            <person name="Bavoil P."/>
            <person name="Myers G."/>
            <person name="Laroucau K."/>
        </authorList>
    </citation>
    <scope>NUCLEOTIDE SEQUENCE [LARGE SCALE GENOMIC DNA]</scope>
    <source>
        <strain evidence="2 3">10-1398/6</strain>
    </source>
</reference>
<sequence>MLPVFICALLIGFALDSSQYFIVVGLILLSLVLVITCCTVFLWVCPHRNPGLEAGSNSIVSLT</sequence>
<gene>
    <name evidence="2" type="ORF">H359_0009</name>
</gene>
<keyword evidence="1" id="KW-1133">Transmembrane helix</keyword>
<comment type="caution">
    <text evidence="2">The sequence shown here is derived from an EMBL/GenBank/DDBJ whole genome shotgun (WGS) entry which is preliminary data.</text>
</comment>
<feature type="transmembrane region" description="Helical" evidence="1">
    <location>
        <begin position="24"/>
        <end position="44"/>
    </location>
</feature>
<protein>
    <submittedName>
        <fullName evidence="2">Uncharacterized protein</fullName>
    </submittedName>
</protein>
<name>A0ABN0N0R6_9CHLA</name>
<evidence type="ECO:0000313" key="2">
    <source>
        <dbReference type="EMBL" id="EQM63181.1"/>
    </source>
</evidence>
<evidence type="ECO:0000313" key="3">
    <source>
        <dbReference type="Proteomes" id="UP000016064"/>
    </source>
</evidence>
<dbReference type="EMBL" id="APJW01000001">
    <property type="protein sequence ID" value="EQM63181.1"/>
    <property type="molecule type" value="Genomic_DNA"/>
</dbReference>
<dbReference type="Proteomes" id="UP000016064">
    <property type="component" value="Unassembled WGS sequence"/>
</dbReference>
<keyword evidence="1" id="KW-0812">Transmembrane</keyword>
<keyword evidence="1" id="KW-0472">Membrane</keyword>
<evidence type="ECO:0000256" key="1">
    <source>
        <dbReference type="SAM" id="Phobius"/>
    </source>
</evidence>
<organism evidence="2 3">
    <name type="scientific">Chlamydia ibidis 10-1398/6</name>
    <dbReference type="NCBI Taxonomy" id="1046581"/>
    <lineage>
        <taxon>Bacteria</taxon>
        <taxon>Pseudomonadati</taxon>
        <taxon>Chlamydiota</taxon>
        <taxon>Chlamydiia</taxon>
        <taxon>Chlamydiales</taxon>
        <taxon>Chlamydiaceae</taxon>
        <taxon>Chlamydia/Chlamydophila group</taxon>
        <taxon>Chlamydia</taxon>
    </lineage>
</organism>